<evidence type="ECO:0000313" key="3">
    <source>
        <dbReference type="EMBL" id="AZP11460.1"/>
    </source>
</evidence>
<dbReference type="InterPro" id="IPR025737">
    <property type="entry name" value="FApF"/>
</dbReference>
<name>A0A3Q9BPH9_9BURK</name>
<dbReference type="AlphaFoldDB" id="A0A3Q9BPH9"/>
<keyword evidence="2" id="KW-0732">Signal</keyword>
<dbReference type="SUPFAM" id="SSF56925">
    <property type="entry name" value="OMPA-like"/>
    <property type="match status" value="1"/>
</dbReference>
<dbReference type="Proteomes" id="UP000275663">
    <property type="component" value="Chromosome"/>
</dbReference>
<dbReference type="OrthoDB" id="110323at2"/>
<protein>
    <submittedName>
        <fullName evidence="3">Transporter</fullName>
    </submittedName>
</protein>
<dbReference type="GO" id="GO:0009279">
    <property type="term" value="C:cell outer membrane"/>
    <property type="evidence" value="ECO:0007669"/>
    <property type="project" value="UniProtKB-SubCell"/>
</dbReference>
<dbReference type="Pfam" id="PF13557">
    <property type="entry name" value="Phenol_MetA_deg"/>
    <property type="match status" value="1"/>
</dbReference>
<keyword evidence="4" id="KW-1185">Reference proteome</keyword>
<gene>
    <name evidence="3" type="ORF">EJN92_05275</name>
</gene>
<comment type="subcellular location">
    <subcellularLocation>
        <location evidence="1">Cell outer membrane</location>
    </subcellularLocation>
</comment>
<sequence length="249" mass="27861">MLIKLPLSFLRNLTLLFLLSADYAYAAHPLVTEDSGVQSTGMQQIEFSSDHNSEPNRHSQSASATYTYGANDQLDLFIALPMRWSATAGMGDASLGTKYLFSEKDGNSWALKTELFFPSGSTQKQLSKESHDLALTLVHSHKNEAWTMHSNLSLTQRNFNQEQSSIEQRATLWRASFATLYAVTPKIQVLLDMGVYQADLKSETYGDQHLVAGCIFAVTDNLDLDLGIKYLRHKNSIERQAGIGMAWRF</sequence>
<feature type="chain" id="PRO_5018665042" evidence="2">
    <location>
        <begin position="27"/>
        <end position="249"/>
    </location>
</feature>
<dbReference type="KEGG" id="upv:EJN92_05275"/>
<evidence type="ECO:0000256" key="2">
    <source>
        <dbReference type="SAM" id="SignalP"/>
    </source>
</evidence>
<dbReference type="RefSeq" id="WP_126126848.1">
    <property type="nucleotide sequence ID" value="NZ_CP034464.1"/>
</dbReference>
<organism evidence="3 4">
    <name type="scientific">Undibacterium parvum</name>
    <dbReference type="NCBI Taxonomy" id="401471"/>
    <lineage>
        <taxon>Bacteria</taxon>
        <taxon>Pseudomonadati</taxon>
        <taxon>Pseudomonadota</taxon>
        <taxon>Betaproteobacteria</taxon>
        <taxon>Burkholderiales</taxon>
        <taxon>Oxalobacteraceae</taxon>
        <taxon>Undibacterium</taxon>
    </lineage>
</organism>
<dbReference type="InterPro" id="IPR011250">
    <property type="entry name" value="OMP/PagP_B-barrel"/>
</dbReference>
<accession>A0A3Q9BPH9</accession>
<reference evidence="3 4" key="1">
    <citation type="journal article" date="2011" name="Int. J. Syst. Evol. Microbiol.">
        <title>Description of Undibacterium oligocarboniphilum sp. nov., isolated from purified water, and Undibacterium pigrum strain CCUG 49012 as the type strain of Undibacterium parvum sp. nov., and emended descriptions of the genus Undibacterium and the species Undibacterium pigrum.</title>
        <authorList>
            <person name="Eder W."/>
            <person name="Wanner G."/>
            <person name="Ludwig W."/>
            <person name="Busse H.J."/>
            <person name="Ziemke-Kageler F."/>
            <person name="Lang E."/>
        </authorList>
    </citation>
    <scope>NUCLEOTIDE SEQUENCE [LARGE SCALE GENOMIC DNA]</scope>
    <source>
        <strain evidence="3 4">DSM 23061</strain>
    </source>
</reference>
<evidence type="ECO:0000313" key="4">
    <source>
        <dbReference type="Proteomes" id="UP000275663"/>
    </source>
</evidence>
<feature type="signal peptide" evidence="2">
    <location>
        <begin position="1"/>
        <end position="26"/>
    </location>
</feature>
<evidence type="ECO:0000256" key="1">
    <source>
        <dbReference type="ARBA" id="ARBA00004442"/>
    </source>
</evidence>
<dbReference type="EMBL" id="CP034464">
    <property type="protein sequence ID" value="AZP11460.1"/>
    <property type="molecule type" value="Genomic_DNA"/>
</dbReference>
<proteinExistence type="predicted"/>